<dbReference type="STRING" id="1702221.AALO17_13280"/>
<dbReference type="CDD" id="cd00211">
    <property type="entry name" value="PTS_IIA_fru"/>
    <property type="match status" value="1"/>
</dbReference>
<accession>A0A140DUY5</accession>
<reference evidence="7 8" key="1">
    <citation type="journal article" date="2016" name="Gut Pathog.">
        <title>Whole genome sequencing of "Faecalibaculum rodentium" ALO17, isolated from C57BL/6J laboratory mouse feces.</title>
        <authorList>
            <person name="Lim S."/>
            <person name="Chang D.H."/>
            <person name="Ahn S."/>
            <person name="Kim B.C."/>
        </authorList>
    </citation>
    <scope>NUCLEOTIDE SEQUENCE [LARGE SCALE GENOMIC DNA]</scope>
    <source>
        <strain evidence="7 8">Alo17</strain>
    </source>
</reference>
<dbReference type="InterPro" id="IPR051541">
    <property type="entry name" value="PTS_SugarTrans_NitroReg"/>
</dbReference>
<dbReference type="PANTHER" id="PTHR47738">
    <property type="entry name" value="PTS SYSTEM FRUCTOSE-LIKE EIIA COMPONENT-RELATED"/>
    <property type="match status" value="1"/>
</dbReference>
<dbReference type="GO" id="GO:0009401">
    <property type="term" value="P:phosphoenolpyruvate-dependent sugar phosphotransferase system"/>
    <property type="evidence" value="ECO:0007669"/>
    <property type="project" value="UniProtKB-KW"/>
</dbReference>
<keyword evidence="1" id="KW-0813">Transport</keyword>
<sequence>MNSALKSGDRLSVRKYLPFASVPFWGQFIMPPHEIREPVFLLYCDCKGKRLPQKKQGGEEMNLRELLNESCISFDLLLDSKEAVLRTLSQDLNRAGIVEDPDRFRKAVEYRETLSETGLEEGIAIPQGIDATVSKAAIAYVRLAVPIEWESMDGKPVRHVFLLAIPENGDKVHIRMLSELAMHLIRKETRDALNCIKTKEELYGLL</sequence>
<keyword evidence="5" id="KW-0598">Phosphotransferase system</keyword>
<evidence type="ECO:0000256" key="3">
    <source>
        <dbReference type="ARBA" id="ARBA00022597"/>
    </source>
</evidence>
<dbReference type="Proteomes" id="UP000069771">
    <property type="component" value="Chromosome"/>
</dbReference>
<dbReference type="KEGG" id="fro:AALO17_13280"/>
<dbReference type="AlphaFoldDB" id="A0A140DUY5"/>
<dbReference type="EMBL" id="CP011391">
    <property type="protein sequence ID" value="AMK54462.1"/>
    <property type="molecule type" value="Genomic_DNA"/>
</dbReference>
<evidence type="ECO:0000313" key="7">
    <source>
        <dbReference type="EMBL" id="AMK54462.1"/>
    </source>
</evidence>
<name>A0A140DUY5_9FIRM</name>
<keyword evidence="4" id="KW-0808">Transferase</keyword>
<keyword evidence="8" id="KW-1185">Reference proteome</keyword>
<dbReference type="GO" id="GO:0016020">
    <property type="term" value="C:membrane"/>
    <property type="evidence" value="ECO:0007669"/>
    <property type="project" value="InterPro"/>
</dbReference>
<evidence type="ECO:0000256" key="5">
    <source>
        <dbReference type="ARBA" id="ARBA00022683"/>
    </source>
</evidence>
<dbReference type="Gene3D" id="3.40.930.10">
    <property type="entry name" value="Mannitol-specific EII, Chain A"/>
    <property type="match status" value="1"/>
</dbReference>
<dbReference type="InterPro" id="IPR002178">
    <property type="entry name" value="PTS_EIIA_type-2_dom"/>
</dbReference>
<evidence type="ECO:0000259" key="6">
    <source>
        <dbReference type="PROSITE" id="PS51094"/>
    </source>
</evidence>
<dbReference type="InterPro" id="IPR016152">
    <property type="entry name" value="PTrfase/Anion_transptr"/>
</dbReference>
<feature type="domain" description="PTS EIIA type-2" evidence="6">
    <location>
        <begin position="65"/>
        <end position="206"/>
    </location>
</feature>
<keyword evidence="2" id="KW-0597">Phosphoprotein</keyword>
<dbReference type="SUPFAM" id="SSF55804">
    <property type="entry name" value="Phoshotransferase/anion transport protein"/>
    <property type="match status" value="1"/>
</dbReference>
<evidence type="ECO:0000256" key="4">
    <source>
        <dbReference type="ARBA" id="ARBA00022679"/>
    </source>
</evidence>
<dbReference type="Pfam" id="PF00359">
    <property type="entry name" value="PTS_EIIA_2"/>
    <property type="match status" value="1"/>
</dbReference>
<proteinExistence type="predicted"/>
<evidence type="ECO:0000256" key="1">
    <source>
        <dbReference type="ARBA" id="ARBA00022448"/>
    </source>
</evidence>
<evidence type="ECO:0000256" key="2">
    <source>
        <dbReference type="ARBA" id="ARBA00022553"/>
    </source>
</evidence>
<evidence type="ECO:0000313" key="8">
    <source>
        <dbReference type="Proteomes" id="UP000069771"/>
    </source>
</evidence>
<dbReference type="PANTHER" id="PTHR47738:SF2">
    <property type="entry name" value="PTS SYSTEM FRUCTOSE-LIKE EIIA COMPONENT"/>
    <property type="match status" value="1"/>
</dbReference>
<dbReference type="InterPro" id="IPR004715">
    <property type="entry name" value="PTS_IIA_fruc"/>
</dbReference>
<organism evidence="7 8">
    <name type="scientific">Faecalibaculum rodentium</name>
    <dbReference type="NCBI Taxonomy" id="1702221"/>
    <lineage>
        <taxon>Bacteria</taxon>
        <taxon>Bacillati</taxon>
        <taxon>Bacillota</taxon>
        <taxon>Erysipelotrichia</taxon>
        <taxon>Erysipelotrichales</taxon>
        <taxon>Erysipelotrichaceae</taxon>
        <taxon>Faecalibaculum</taxon>
    </lineage>
</organism>
<dbReference type="PROSITE" id="PS51094">
    <property type="entry name" value="PTS_EIIA_TYPE_2"/>
    <property type="match status" value="1"/>
</dbReference>
<dbReference type="GO" id="GO:0008982">
    <property type="term" value="F:protein-N(PI)-phosphohistidine-sugar phosphotransferase activity"/>
    <property type="evidence" value="ECO:0007669"/>
    <property type="project" value="InterPro"/>
</dbReference>
<gene>
    <name evidence="7" type="ORF">AALO17_13280</name>
</gene>
<protein>
    <submittedName>
        <fullName evidence="7">PTS system, fructose subfamily, IIA component</fullName>
    </submittedName>
</protein>
<dbReference type="NCBIfam" id="TIGR00848">
    <property type="entry name" value="fruA"/>
    <property type="match status" value="1"/>
</dbReference>
<keyword evidence="3" id="KW-0762">Sugar transport</keyword>